<proteinExistence type="inferred from homology"/>
<evidence type="ECO:0000256" key="1">
    <source>
        <dbReference type="ARBA" id="ARBA00009981"/>
    </source>
</evidence>
<reference evidence="2" key="1">
    <citation type="submission" date="2018-08" db="EMBL/GenBank/DDBJ databases">
        <title>Murine metabolic-syndrome-specific gut microbial biobank.</title>
        <authorList>
            <person name="Liu C."/>
        </authorList>
    </citation>
    <scope>NUCLEOTIDE SEQUENCE [LARGE SCALE GENOMIC DNA]</scope>
    <source>
        <strain evidence="2">Z82</strain>
    </source>
</reference>
<sequence length="96" mass="10718">MKAIYPSTALKTRQREMKALADEQIVYITENGHGAYAFMSEAVLDRYVADAVEEALYEARMHEALAQSRADFEAGRSYNSLEGLLSAVEKKRASRG</sequence>
<name>A0A7C9NBA5_9BACT</name>
<dbReference type="SUPFAM" id="SSF143120">
    <property type="entry name" value="YefM-like"/>
    <property type="match status" value="1"/>
</dbReference>
<dbReference type="EMBL" id="QWKH01000055">
    <property type="protein sequence ID" value="NBI34924.1"/>
    <property type="molecule type" value="Genomic_DNA"/>
</dbReference>
<comment type="similarity">
    <text evidence="1">Belongs to the phD/YefM antitoxin family.</text>
</comment>
<dbReference type="AlphaFoldDB" id="A0A7C9NBA5"/>
<organism evidence="2">
    <name type="scientific">Muribaculaceae bacterium Z82</name>
    <dbReference type="NCBI Taxonomy" id="2304548"/>
    <lineage>
        <taxon>Bacteria</taxon>
        <taxon>Pseudomonadati</taxon>
        <taxon>Bacteroidota</taxon>
        <taxon>Bacteroidia</taxon>
        <taxon>Bacteroidales</taxon>
        <taxon>Muribaculaceae</taxon>
    </lineage>
</organism>
<comment type="caution">
    <text evidence="2">The sequence shown here is derived from an EMBL/GenBank/DDBJ whole genome shotgun (WGS) entry which is preliminary data.</text>
</comment>
<accession>A0A7C9NBA5</accession>
<evidence type="ECO:0000313" key="2">
    <source>
        <dbReference type="EMBL" id="NBI34924.1"/>
    </source>
</evidence>
<dbReference type="InterPro" id="IPR036165">
    <property type="entry name" value="YefM-like_sf"/>
</dbReference>
<protein>
    <submittedName>
        <fullName evidence="2">Sodium:proline symporter</fullName>
    </submittedName>
</protein>
<gene>
    <name evidence="2" type="ORF">D1639_07765</name>
</gene>